<organism evidence="4 5">
    <name type="scientific">Rhynchospora breviuscula</name>
    <dbReference type="NCBI Taxonomy" id="2022672"/>
    <lineage>
        <taxon>Eukaryota</taxon>
        <taxon>Viridiplantae</taxon>
        <taxon>Streptophyta</taxon>
        <taxon>Embryophyta</taxon>
        <taxon>Tracheophyta</taxon>
        <taxon>Spermatophyta</taxon>
        <taxon>Magnoliopsida</taxon>
        <taxon>Liliopsida</taxon>
        <taxon>Poales</taxon>
        <taxon>Cyperaceae</taxon>
        <taxon>Cyperoideae</taxon>
        <taxon>Rhynchosporeae</taxon>
        <taxon>Rhynchospora</taxon>
    </lineage>
</organism>
<evidence type="ECO:0000256" key="1">
    <source>
        <dbReference type="ARBA" id="ARBA00022737"/>
    </source>
</evidence>
<dbReference type="Pfam" id="PF13041">
    <property type="entry name" value="PPR_2"/>
    <property type="match status" value="1"/>
</dbReference>
<protein>
    <recommendedName>
        <fullName evidence="6">Pentatricopeptide repeat-containing protein</fullName>
    </recommendedName>
</protein>
<dbReference type="InterPro" id="IPR046960">
    <property type="entry name" value="PPR_At4g14850-like_plant"/>
</dbReference>
<dbReference type="EMBL" id="JAMQYH010000003">
    <property type="protein sequence ID" value="KAJ1693619.1"/>
    <property type="molecule type" value="Genomic_DNA"/>
</dbReference>
<dbReference type="PANTHER" id="PTHR47926:SF347">
    <property type="entry name" value="PENTATRICOPEPTIDE REPEAT-CONTAINING PROTEIN"/>
    <property type="match status" value="1"/>
</dbReference>
<dbReference type="GO" id="GO:0003723">
    <property type="term" value="F:RNA binding"/>
    <property type="evidence" value="ECO:0007669"/>
    <property type="project" value="InterPro"/>
</dbReference>
<name>A0A9Q0CHK1_9POAL</name>
<dbReference type="Proteomes" id="UP001151287">
    <property type="component" value="Unassembled WGS sequence"/>
</dbReference>
<dbReference type="GO" id="GO:0009451">
    <property type="term" value="P:RNA modification"/>
    <property type="evidence" value="ECO:0007669"/>
    <property type="project" value="InterPro"/>
</dbReference>
<gene>
    <name evidence="4" type="ORF">LUZ63_010317</name>
</gene>
<dbReference type="OrthoDB" id="742641at2759"/>
<evidence type="ECO:0000256" key="3">
    <source>
        <dbReference type="PROSITE-ProRule" id="PRU00708"/>
    </source>
</evidence>
<dbReference type="AlphaFoldDB" id="A0A9Q0CHK1"/>
<dbReference type="Pfam" id="PF01535">
    <property type="entry name" value="PPR"/>
    <property type="match status" value="3"/>
</dbReference>
<keyword evidence="2" id="KW-0809">Transit peptide</keyword>
<dbReference type="FunFam" id="1.25.40.10:FF:000242">
    <property type="entry name" value="Pentatricopeptide repeat-containing protein"/>
    <property type="match status" value="1"/>
</dbReference>
<sequence length="490" mass="56119">MCSRAHRLTPLLSLISVNSPRLPDLKRAHALLIVSGAIRPKPIARRIISLYCLRSIDDAVLLHSQLQFRDPVSSNLVVKFLVRRSHPIQVLSFFCQDVHPIGCRPSKCTFPLLITAAKICKSISHGELLHCLAVKLGFMFHAPIPNSLVHMYAYIQAFDHAKQLFVEMPNRDTVAYNSLLSGYVKNGYLEEAESLFSSMPEDNALSRSILFKGYLRNRQFEKGHAFFNQMLILGLIPDEHSIITLLSVITQFKLVPRGKMVHCFVIKRLLNITICVKIALINFYCICGHPDSAIFLFEQTRMDNVFLWNTLISGIASLGFGKTALELFARMQFNRVKPNEDTFKCLLLTCGHAGLVDEGLEYFEMMYSIYGMKPTLDHYWCLVDLFVRTGRSDDALKIVQKLQCDGHSFLWDELISVSKERDDISICEYLGRMMIGLQPDNSMIYMRLLNLYAESSRWDKYLEVINKMKQRKLKNIPDYVDHELIQVANP</sequence>
<keyword evidence="5" id="KW-1185">Reference proteome</keyword>
<keyword evidence="1" id="KW-0677">Repeat</keyword>
<feature type="repeat" description="PPR" evidence="3">
    <location>
        <begin position="304"/>
        <end position="338"/>
    </location>
</feature>
<reference evidence="4" key="1">
    <citation type="journal article" date="2022" name="Cell">
        <title>Repeat-based holocentromeres influence genome architecture and karyotype evolution.</title>
        <authorList>
            <person name="Hofstatter P.G."/>
            <person name="Thangavel G."/>
            <person name="Lux T."/>
            <person name="Neumann P."/>
            <person name="Vondrak T."/>
            <person name="Novak P."/>
            <person name="Zhang M."/>
            <person name="Costa L."/>
            <person name="Castellani M."/>
            <person name="Scott A."/>
            <person name="Toegelov H."/>
            <person name="Fuchs J."/>
            <person name="Mata-Sucre Y."/>
            <person name="Dias Y."/>
            <person name="Vanzela A.L.L."/>
            <person name="Huettel B."/>
            <person name="Almeida C.C.S."/>
            <person name="Simkova H."/>
            <person name="Souza G."/>
            <person name="Pedrosa-Harand A."/>
            <person name="Macas J."/>
            <person name="Mayer K.F.X."/>
            <person name="Houben A."/>
            <person name="Marques A."/>
        </authorList>
    </citation>
    <scope>NUCLEOTIDE SEQUENCE</scope>
    <source>
        <strain evidence="4">RhyBre1mFocal</strain>
    </source>
</reference>
<feature type="repeat" description="PPR" evidence="3">
    <location>
        <begin position="172"/>
        <end position="206"/>
    </location>
</feature>
<dbReference type="NCBIfam" id="TIGR00756">
    <property type="entry name" value="PPR"/>
    <property type="match status" value="3"/>
</dbReference>
<dbReference type="PANTHER" id="PTHR47926">
    <property type="entry name" value="PENTATRICOPEPTIDE REPEAT-CONTAINING PROTEIN"/>
    <property type="match status" value="1"/>
</dbReference>
<dbReference type="InterPro" id="IPR011990">
    <property type="entry name" value="TPR-like_helical_dom_sf"/>
</dbReference>
<evidence type="ECO:0000313" key="5">
    <source>
        <dbReference type="Proteomes" id="UP001151287"/>
    </source>
</evidence>
<accession>A0A9Q0CHK1</accession>
<evidence type="ECO:0000313" key="4">
    <source>
        <dbReference type="EMBL" id="KAJ1693619.1"/>
    </source>
</evidence>
<dbReference type="Gene3D" id="1.25.40.10">
    <property type="entry name" value="Tetratricopeptide repeat domain"/>
    <property type="match status" value="2"/>
</dbReference>
<dbReference type="PROSITE" id="PS51375">
    <property type="entry name" value="PPR"/>
    <property type="match status" value="2"/>
</dbReference>
<evidence type="ECO:0008006" key="6">
    <source>
        <dbReference type="Google" id="ProtNLM"/>
    </source>
</evidence>
<dbReference type="InterPro" id="IPR002885">
    <property type="entry name" value="PPR_rpt"/>
</dbReference>
<comment type="caution">
    <text evidence="4">The sequence shown here is derived from an EMBL/GenBank/DDBJ whole genome shotgun (WGS) entry which is preliminary data.</text>
</comment>
<evidence type="ECO:0000256" key="2">
    <source>
        <dbReference type="ARBA" id="ARBA00022946"/>
    </source>
</evidence>
<proteinExistence type="predicted"/>